<evidence type="ECO:0000313" key="2">
    <source>
        <dbReference type="Proteomes" id="UP000049495"/>
    </source>
</evidence>
<dbReference type="InterPro" id="IPR011335">
    <property type="entry name" value="Restrct_endonuc-II-like"/>
</dbReference>
<dbReference type="InterPro" id="IPR032793">
    <property type="entry name" value="RE_EcoO109IR"/>
</dbReference>
<proteinExistence type="predicted"/>
<comment type="caution">
    <text evidence="1">The sequence shown here is derived from an EMBL/GenBank/DDBJ whole genome shotgun (WGS) entry which is preliminary data.</text>
</comment>
<sequence length="251" mass="28134">MIDSEIVNRFIQDNVFESFHLKKEQKIKSVKLSDITKRKNPYLFKAKGMDNASDLIRSIMDATVSSGEETIFGNFMERVAIFTSEQAFNGRKSSARGIDLEFEDGTSKYLVSIKSGPNWGNSSQINKMKDNFILAKKVLGTSGGVTTQRVMCVEGCCYGSEANPEKGTHLRLCGEDFWSFISGGNKDLFKDIIEPFGFEAIKRSDALNSEINAKLNLFTAEFVELYCDSFGRIDWSKLVEDNSGSRSRSKI</sequence>
<dbReference type="GeneID" id="93898803"/>
<dbReference type="SUPFAM" id="SSF52980">
    <property type="entry name" value="Restriction endonuclease-like"/>
    <property type="match status" value="1"/>
</dbReference>
<dbReference type="RefSeq" id="WP_048658795.1">
    <property type="nucleotide sequence ID" value="NZ_AP025476.1"/>
</dbReference>
<dbReference type="EMBL" id="CCJV01000064">
    <property type="protein sequence ID" value="CDT16812.1"/>
    <property type="molecule type" value="Genomic_DNA"/>
</dbReference>
<accession>A0A4R2F4X1</accession>
<dbReference type="AlphaFoldDB" id="A0A4R2F4X1"/>
<dbReference type="Pfam" id="PF14511">
    <property type="entry name" value="RE_EcoO109I"/>
    <property type="match status" value="1"/>
</dbReference>
<reference evidence="2" key="1">
    <citation type="submission" date="2014-06" db="EMBL/GenBank/DDBJ databases">
        <authorList>
            <person name="Le Roux Frederique"/>
        </authorList>
    </citation>
    <scope>NUCLEOTIDE SEQUENCE [LARGE SCALE GENOMIC DNA]</scope>
    <source>
        <strain evidence="2">J5-5</strain>
    </source>
</reference>
<evidence type="ECO:0000313" key="1">
    <source>
        <dbReference type="EMBL" id="CDT16812.1"/>
    </source>
</evidence>
<name>A0A4R2F4X1_9VIBR</name>
<organism evidence="1 2">
    <name type="scientific">Vibrio crassostreae</name>
    <dbReference type="NCBI Taxonomy" id="246167"/>
    <lineage>
        <taxon>Bacteria</taxon>
        <taxon>Pseudomonadati</taxon>
        <taxon>Pseudomonadota</taxon>
        <taxon>Gammaproteobacteria</taxon>
        <taxon>Vibrionales</taxon>
        <taxon>Vibrionaceae</taxon>
        <taxon>Vibrio</taxon>
    </lineage>
</organism>
<dbReference type="REBASE" id="118923">
    <property type="entry name" value="VcrJ55ORF1560012P"/>
</dbReference>
<dbReference type="Proteomes" id="UP000049495">
    <property type="component" value="Unassembled WGS sequence"/>
</dbReference>
<dbReference type="CDD" id="cd22345">
    <property type="entry name" value="PDDEXK_nuclease"/>
    <property type="match status" value="1"/>
</dbReference>
<protein>
    <submittedName>
        <fullName evidence="1">Uncharacterized protein</fullName>
    </submittedName>
</protein>
<gene>
    <name evidence="1" type="ORF">VCR5J5_1560011</name>
</gene>